<dbReference type="Proteomes" id="UP001261871">
    <property type="component" value="Unassembled WGS sequence"/>
</dbReference>
<accession>A0ABU1S106</accession>
<protein>
    <submittedName>
        <fullName evidence="1">Uncharacterized protein</fullName>
    </submittedName>
</protein>
<keyword evidence="2" id="KW-1185">Reference proteome</keyword>
<reference evidence="1 2" key="1">
    <citation type="submission" date="2023-07" db="EMBL/GenBank/DDBJ databases">
        <title>Sorghum-associated microbial communities from plants grown in Nebraska, USA.</title>
        <authorList>
            <person name="Schachtman D."/>
        </authorList>
    </citation>
    <scope>NUCLEOTIDE SEQUENCE [LARGE SCALE GENOMIC DNA]</scope>
    <source>
        <strain evidence="1 2">BE124</strain>
    </source>
</reference>
<dbReference type="EMBL" id="JAVDTX010000002">
    <property type="protein sequence ID" value="MDR6844720.1"/>
    <property type="molecule type" value="Genomic_DNA"/>
</dbReference>
<proteinExistence type="predicted"/>
<gene>
    <name evidence="1" type="ORF">J2W95_001411</name>
</gene>
<name>A0ABU1S106_9FLAO</name>
<organism evidence="1 2">
    <name type="scientific">Flavobacterium granuli</name>
    <dbReference type="NCBI Taxonomy" id="280093"/>
    <lineage>
        <taxon>Bacteria</taxon>
        <taxon>Pseudomonadati</taxon>
        <taxon>Bacteroidota</taxon>
        <taxon>Flavobacteriia</taxon>
        <taxon>Flavobacteriales</taxon>
        <taxon>Flavobacteriaceae</taxon>
        <taxon>Flavobacterium</taxon>
    </lineage>
</organism>
<evidence type="ECO:0000313" key="1">
    <source>
        <dbReference type="EMBL" id="MDR6844720.1"/>
    </source>
</evidence>
<comment type="caution">
    <text evidence="1">The sequence shown here is derived from an EMBL/GenBank/DDBJ whole genome shotgun (WGS) entry which is preliminary data.</text>
</comment>
<evidence type="ECO:0000313" key="2">
    <source>
        <dbReference type="Proteomes" id="UP001261871"/>
    </source>
</evidence>
<sequence>MCSSTLFVNNLKLVKLDTLFIGDILMENLYICDYG</sequence>